<feature type="compositionally biased region" description="Polar residues" evidence="1">
    <location>
        <begin position="30"/>
        <end position="53"/>
    </location>
</feature>
<feature type="region of interest" description="Disordered" evidence="1">
    <location>
        <begin position="17"/>
        <end position="53"/>
    </location>
</feature>
<reference evidence="2 3" key="1">
    <citation type="journal article" date="2019" name="Sci. Rep.">
        <title>Orb-weaving spider Araneus ventricosus genome elucidates the spidroin gene catalogue.</title>
        <authorList>
            <person name="Kono N."/>
            <person name="Nakamura H."/>
            <person name="Ohtoshi R."/>
            <person name="Moran D.A.P."/>
            <person name="Shinohara A."/>
            <person name="Yoshida Y."/>
            <person name="Fujiwara M."/>
            <person name="Mori M."/>
            <person name="Tomita M."/>
            <person name="Arakawa K."/>
        </authorList>
    </citation>
    <scope>NUCLEOTIDE SEQUENCE [LARGE SCALE GENOMIC DNA]</scope>
</reference>
<evidence type="ECO:0000256" key="1">
    <source>
        <dbReference type="SAM" id="MobiDB-lite"/>
    </source>
</evidence>
<dbReference type="EMBL" id="BGPR01200419">
    <property type="protein sequence ID" value="GBN16344.1"/>
    <property type="molecule type" value="Genomic_DNA"/>
</dbReference>
<keyword evidence="3" id="KW-1185">Reference proteome</keyword>
<organism evidence="2 3">
    <name type="scientific">Araneus ventricosus</name>
    <name type="common">Orbweaver spider</name>
    <name type="synonym">Epeira ventricosa</name>
    <dbReference type="NCBI Taxonomy" id="182803"/>
    <lineage>
        <taxon>Eukaryota</taxon>
        <taxon>Metazoa</taxon>
        <taxon>Ecdysozoa</taxon>
        <taxon>Arthropoda</taxon>
        <taxon>Chelicerata</taxon>
        <taxon>Arachnida</taxon>
        <taxon>Araneae</taxon>
        <taxon>Araneomorphae</taxon>
        <taxon>Entelegynae</taxon>
        <taxon>Araneoidea</taxon>
        <taxon>Araneidae</taxon>
        <taxon>Araneus</taxon>
    </lineage>
</organism>
<evidence type="ECO:0000313" key="2">
    <source>
        <dbReference type="EMBL" id="GBN16344.1"/>
    </source>
</evidence>
<dbReference type="Proteomes" id="UP000499080">
    <property type="component" value="Unassembled WGS sequence"/>
</dbReference>
<evidence type="ECO:0000313" key="3">
    <source>
        <dbReference type="Proteomes" id="UP000499080"/>
    </source>
</evidence>
<dbReference type="OrthoDB" id="5959154at2759"/>
<feature type="non-terminal residue" evidence="2">
    <location>
        <position position="73"/>
    </location>
</feature>
<accession>A0A4Y2LPD6</accession>
<proteinExistence type="predicted"/>
<name>A0A4Y2LPD6_ARAVE</name>
<protein>
    <submittedName>
        <fullName evidence="2">Uncharacterized protein</fullName>
    </submittedName>
</protein>
<dbReference type="AlphaFoldDB" id="A0A4Y2LPD6"/>
<sequence length="73" mass="8042">MLIESARQKSGIISDCQLPSSVRAGRDQLPTVSEGSKTTKEATQNSTSNSSQKDCIILEQMNKMNPKLRIIFT</sequence>
<gene>
    <name evidence="2" type="ORF">AVEN_67991_1</name>
</gene>
<comment type="caution">
    <text evidence="2">The sequence shown here is derived from an EMBL/GenBank/DDBJ whole genome shotgun (WGS) entry which is preliminary data.</text>
</comment>